<keyword evidence="1" id="KW-1133">Transmembrane helix</keyword>
<sequence length="154" mass="15750">MHATTVVPPNTASGSRVRNGVLAGLAGGVVFGLLMAGVGALPLVGSLIGVDDAIVGFLVHLVISAVAGALFGLLSGRIADQVVPVYAVSALYGVVWWLLGALVIMPLWLSVTVDPGMTSLVFVVGDNQWVSLFGHVFFGLTTGATLLVLRGNAR</sequence>
<dbReference type="Proteomes" id="UP000282084">
    <property type="component" value="Unassembled WGS sequence"/>
</dbReference>
<evidence type="ECO:0000313" key="2">
    <source>
        <dbReference type="EMBL" id="RKT55193.1"/>
    </source>
</evidence>
<feature type="transmembrane region" description="Helical" evidence="1">
    <location>
        <begin position="86"/>
        <end position="109"/>
    </location>
</feature>
<keyword evidence="1" id="KW-0812">Transmembrane</keyword>
<reference evidence="2 3" key="1">
    <citation type="submission" date="2018-10" db="EMBL/GenBank/DDBJ databases">
        <title>Sequencing the genomes of 1000 actinobacteria strains.</title>
        <authorList>
            <person name="Klenk H.-P."/>
        </authorList>
    </citation>
    <scope>NUCLEOTIDE SEQUENCE [LARGE SCALE GENOMIC DNA]</scope>
    <source>
        <strain evidence="2 3">DSM 43800</strain>
    </source>
</reference>
<dbReference type="OrthoDB" id="5644717at2"/>
<feature type="transmembrane region" description="Helical" evidence="1">
    <location>
        <begin position="53"/>
        <end position="74"/>
    </location>
</feature>
<proteinExistence type="predicted"/>
<organism evidence="2 3">
    <name type="scientific">Saccharothrix australiensis</name>
    <dbReference type="NCBI Taxonomy" id="2072"/>
    <lineage>
        <taxon>Bacteria</taxon>
        <taxon>Bacillati</taxon>
        <taxon>Actinomycetota</taxon>
        <taxon>Actinomycetes</taxon>
        <taxon>Pseudonocardiales</taxon>
        <taxon>Pseudonocardiaceae</taxon>
        <taxon>Saccharothrix</taxon>
    </lineage>
</organism>
<keyword evidence="1" id="KW-0472">Membrane</keyword>
<keyword evidence="3" id="KW-1185">Reference proteome</keyword>
<dbReference type="EMBL" id="RBXO01000001">
    <property type="protein sequence ID" value="RKT55193.1"/>
    <property type="molecule type" value="Genomic_DNA"/>
</dbReference>
<feature type="transmembrane region" description="Helical" evidence="1">
    <location>
        <begin position="21"/>
        <end position="41"/>
    </location>
</feature>
<evidence type="ECO:0000256" key="1">
    <source>
        <dbReference type="SAM" id="Phobius"/>
    </source>
</evidence>
<feature type="transmembrane region" description="Helical" evidence="1">
    <location>
        <begin position="129"/>
        <end position="149"/>
    </location>
</feature>
<gene>
    <name evidence="2" type="ORF">C8E97_3851</name>
</gene>
<dbReference type="AlphaFoldDB" id="A0A495W3D0"/>
<name>A0A495W3D0_9PSEU</name>
<evidence type="ECO:0000313" key="3">
    <source>
        <dbReference type="Proteomes" id="UP000282084"/>
    </source>
</evidence>
<protein>
    <submittedName>
        <fullName evidence="2">Uncharacterized protein</fullName>
    </submittedName>
</protein>
<comment type="caution">
    <text evidence="2">The sequence shown here is derived from an EMBL/GenBank/DDBJ whole genome shotgun (WGS) entry which is preliminary data.</text>
</comment>
<accession>A0A495W3D0</accession>